<dbReference type="PANTHER" id="PTHR37048:SF2">
    <property type="entry name" value="QUESTIONABLE PROTEIN"/>
    <property type="match status" value="1"/>
</dbReference>
<dbReference type="EMBL" id="ONZQ02000012">
    <property type="protein sequence ID" value="SPO05122.1"/>
    <property type="molecule type" value="Genomic_DNA"/>
</dbReference>
<reference evidence="2" key="1">
    <citation type="submission" date="2018-03" db="EMBL/GenBank/DDBJ databases">
        <authorList>
            <person name="Guldener U."/>
        </authorList>
    </citation>
    <scope>NUCLEOTIDE SEQUENCE</scope>
</reference>
<feature type="compositionally biased region" description="Low complexity" evidence="1">
    <location>
        <begin position="192"/>
        <end position="201"/>
    </location>
</feature>
<evidence type="ECO:0000256" key="1">
    <source>
        <dbReference type="SAM" id="MobiDB-lite"/>
    </source>
</evidence>
<dbReference type="PANTHER" id="PTHR37048">
    <property type="entry name" value="QUESTIONABLE PROTEIN"/>
    <property type="match status" value="1"/>
</dbReference>
<name>A0AAE8N343_9PEZI</name>
<gene>
    <name evidence="2" type="ORF">DNG_07807</name>
</gene>
<proteinExistence type="predicted"/>
<organism evidence="2 3">
    <name type="scientific">Cephalotrichum gorgonifer</name>
    <dbReference type="NCBI Taxonomy" id="2041049"/>
    <lineage>
        <taxon>Eukaryota</taxon>
        <taxon>Fungi</taxon>
        <taxon>Dikarya</taxon>
        <taxon>Ascomycota</taxon>
        <taxon>Pezizomycotina</taxon>
        <taxon>Sordariomycetes</taxon>
        <taxon>Hypocreomycetidae</taxon>
        <taxon>Microascales</taxon>
        <taxon>Microascaceae</taxon>
        <taxon>Cephalotrichum</taxon>
    </lineage>
</organism>
<sequence>MWLPKEDEIPKSFATSLPSRCYNHPVVVLSEMQDAKGEVAVFMITSFGNTSLIVARSESSKARAPYLPIYPSAPHPENRKLLRLAKNRKLVKNSYVNTKTRRAVPLGALRNYEKGREPIRSRYVLGHESFEVLIQHCEASTPLVHMGDLAVQPLATSSDLEEPGHHDNQSPSPLDNLNLPDTPDTRDGLESLNNLDNPDTPDTLDDLENLNNLNNPETPDTLDAFDVPGSFPQVLTTATAIIRSGPRVKTDSPVITRDSLGGALPEADHHARCWPDVLPQLCYTR</sequence>
<evidence type="ECO:0000313" key="3">
    <source>
        <dbReference type="Proteomes" id="UP001187682"/>
    </source>
</evidence>
<dbReference type="Proteomes" id="UP001187682">
    <property type="component" value="Unassembled WGS sequence"/>
</dbReference>
<feature type="region of interest" description="Disordered" evidence="1">
    <location>
        <begin position="158"/>
        <end position="204"/>
    </location>
</feature>
<evidence type="ECO:0000313" key="2">
    <source>
        <dbReference type="EMBL" id="SPO05122.1"/>
    </source>
</evidence>
<dbReference type="AlphaFoldDB" id="A0AAE8N343"/>
<keyword evidence="3" id="KW-1185">Reference proteome</keyword>
<accession>A0AAE8N343</accession>
<protein>
    <submittedName>
        <fullName evidence="2">Uncharacterized protein</fullName>
    </submittedName>
</protein>
<comment type="caution">
    <text evidence="2">The sequence shown here is derived from an EMBL/GenBank/DDBJ whole genome shotgun (WGS) entry which is preliminary data.</text>
</comment>